<dbReference type="Proteomes" id="UP000053611">
    <property type="component" value="Unassembled WGS sequence"/>
</dbReference>
<name>A0A0J0XLF5_9TREE</name>
<protein>
    <submittedName>
        <fullName evidence="1">Uncharacterized protein</fullName>
    </submittedName>
</protein>
<proteinExistence type="predicted"/>
<sequence>MEAAVYQLRRFVNEYGDTGKAEIHAAVPKRVLSMDVDEAEKYLYCGPLVKDGVLYIVFRSDRLYVNLDDGLDPIKLTRALSETPAASAATLSPTVKVSIAKNYDPKAEQLRVAVAEAVNVPDLKLVPNFEHNYGAMKAAQAAGVSVRSGWEDALARATADYFAELASQLKRHKIATDDILQEAFVDVVSKREVVLRD</sequence>
<dbReference type="AlphaFoldDB" id="A0A0J0XLF5"/>
<dbReference type="OrthoDB" id="2364174at2759"/>
<evidence type="ECO:0000313" key="1">
    <source>
        <dbReference type="EMBL" id="KLT41917.1"/>
    </source>
</evidence>
<reference evidence="1 2" key="1">
    <citation type="submission" date="2015-03" db="EMBL/GenBank/DDBJ databases">
        <title>Genomics and transcriptomics of the oil-accumulating basidiomycete yeast T. oleaginosus allow insights into substrate utilization and the diverse evolutionary trajectories of mating systems in fungi.</title>
        <authorList>
            <consortium name="DOE Joint Genome Institute"/>
            <person name="Kourist R."/>
            <person name="Kracht O."/>
            <person name="Bracharz F."/>
            <person name="Lipzen A."/>
            <person name="Nolan M."/>
            <person name="Ohm R."/>
            <person name="Grigoriev I."/>
            <person name="Sun S."/>
            <person name="Heitman J."/>
            <person name="Bruck T."/>
            <person name="Nowrousian M."/>
        </authorList>
    </citation>
    <scope>NUCLEOTIDE SEQUENCE [LARGE SCALE GENOMIC DNA]</scope>
    <source>
        <strain evidence="1 2">IBC0246</strain>
    </source>
</reference>
<accession>A0A0J0XLF5</accession>
<keyword evidence="2" id="KW-1185">Reference proteome</keyword>
<evidence type="ECO:0000313" key="2">
    <source>
        <dbReference type="Proteomes" id="UP000053611"/>
    </source>
</evidence>
<dbReference type="EMBL" id="KQ087211">
    <property type="protein sequence ID" value="KLT41917.1"/>
    <property type="molecule type" value="Genomic_DNA"/>
</dbReference>
<organism evidence="1 2">
    <name type="scientific">Cutaneotrichosporon oleaginosum</name>
    <dbReference type="NCBI Taxonomy" id="879819"/>
    <lineage>
        <taxon>Eukaryota</taxon>
        <taxon>Fungi</taxon>
        <taxon>Dikarya</taxon>
        <taxon>Basidiomycota</taxon>
        <taxon>Agaricomycotina</taxon>
        <taxon>Tremellomycetes</taxon>
        <taxon>Trichosporonales</taxon>
        <taxon>Trichosporonaceae</taxon>
        <taxon>Cutaneotrichosporon</taxon>
    </lineage>
</organism>
<gene>
    <name evidence="1" type="ORF">CC85DRAFT_286008</name>
</gene>